<feature type="region of interest" description="Disordered" evidence="1">
    <location>
        <begin position="1"/>
        <end position="40"/>
    </location>
</feature>
<name>A0ABC8V3K2_9AQUA</name>
<evidence type="ECO:0000313" key="2">
    <source>
        <dbReference type="EMBL" id="CAK9187829.1"/>
    </source>
</evidence>
<reference evidence="2 3" key="1">
    <citation type="submission" date="2024-02" db="EMBL/GenBank/DDBJ databases">
        <authorList>
            <person name="Vignale AGUSTIN F."/>
            <person name="Sosa J E."/>
            <person name="Modenutti C."/>
        </authorList>
    </citation>
    <scope>NUCLEOTIDE SEQUENCE [LARGE SCALE GENOMIC DNA]</scope>
</reference>
<proteinExistence type="predicted"/>
<gene>
    <name evidence="2" type="ORF">ILEXP_LOCUS58421</name>
</gene>
<comment type="caution">
    <text evidence="2">The sequence shown here is derived from an EMBL/GenBank/DDBJ whole genome shotgun (WGS) entry which is preliminary data.</text>
</comment>
<feature type="non-terminal residue" evidence="2">
    <location>
        <position position="1"/>
    </location>
</feature>
<evidence type="ECO:0000313" key="3">
    <source>
        <dbReference type="Proteomes" id="UP001642360"/>
    </source>
</evidence>
<accession>A0ABC8V3K2</accession>
<evidence type="ECO:0000256" key="1">
    <source>
        <dbReference type="SAM" id="MobiDB-lite"/>
    </source>
</evidence>
<feature type="compositionally biased region" description="Basic and acidic residues" evidence="1">
    <location>
        <begin position="11"/>
        <end position="33"/>
    </location>
</feature>
<dbReference type="AlphaFoldDB" id="A0ABC8V3K2"/>
<dbReference type="Proteomes" id="UP001642360">
    <property type="component" value="Unassembled WGS sequence"/>
</dbReference>
<dbReference type="EMBL" id="CAUOFW020010162">
    <property type="protein sequence ID" value="CAK9187829.1"/>
    <property type="molecule type" value="Genomic_DNA"/>
</dbReference>
<sequence length="65" mass="7049">AKKIISQVPKGEAEKGGSEESEKVTNGGDEKCEGGAGGCEKIGKEEHRVATLRERSETRCLREKF</sequence>
<keyword evidence="3" id="KW-1185">Reference proteome</keyword>
<protein>
    <submittedName>
        <fullName evidence="2">Uncharacterized protein</fullName>
    </submittedName>
</protein>
<organism evidence="2 3">
    <name type="scientific">Ilex paraguariensis</name>
    <name type="common">yerba mate</name>
    <dbReference type="NCBI Taxonomy" id="185542"/>
    <lineage>
        <taxon>Eukaryota</taxon>
        <taxon>Viridiplantae</taxon>
        <taxon>Streptophyta</taxon>
        <taxon>Embryophyta</taxon>
        <taxon>Tracheophyta</taxon>
        <taxon>Spermatophyta</taxon>
        <taxon>Magnoliopsida</taxon>
        <taxon>eudicotyledons</taxon>
        <taxon>Gunneridae</taxon>
        <taxon>Pentapetalae</taxon>
        <taxon>asterids</taxon>
        <taxon>campanulids</taxon>
        <taxon>Aquifoliales</taxon>
        <taxon>Aquifoliaceae</taxon>
        <taxon>Ilex</taxon>
    </lineage>
</organism>